<dbReference type="EMBL" id="VEVO01000003">
    <property type="protein sequence ID" value="KAF0044468.1"/>
    <property type="molecule type" value="Genomic_DNA"/>
</dbReference>
<evidence type="ECO:0000256" key="21">
    <source>
        <dbReference type="ARBA" id="ARBA00023159"/>
    </source>
</evidence>
<name>A0A6A4TJ04_SCOMX</name>
<dbReference type="PROSITE" id="PS51419">
    <property type="entry name" value="RAB"/>
    <property type="match status" value="1"/>
</dbReference>
<dbReference type="Proteomes" id="UP000438429">
    <property type="component" value="Unassembled WGS sequence"/>
</dbReference>
<evidence type="ECO:0000256" key="8">
    <source>
        <dbReference type="ARBA" id="ARBA00022475"/>
    </source>
</evidence>
<evidence type="ECO:0000256" key="20">
    <source>
        <dbReference type="ARBA" id="ARBA00023136"/>
    </source>
</evidence>
<evidence type="ECO:0000256" key="22">
    <source>
        <dbReference type="ARBA" id="ARBA00023163"/>
    </source>
</evidence>
<dbReference type="SUPFAM" id="SSF52540">
    <property type="entry name" value="P-loop containing nucleoside triphosphate hydrolases"/>
    <property type="match status" value="1"/>
</dbReference>
<comment type="caution">
    <text evidence="34">The sequence shown here is derived from an EMBL/GenBank/DDBJ whole genome shotgun (WGS) entry which is preliminary data.</text>
</comment>
<sequence length="377" mass="42841">MSENDDIEVDSDADKRAHHNALERKRRDHIKDSFHSLRDSVPALQGEKSSVKQASRAQILDKATEYIQYMRRKNHTHQQDIDDLKKQNALLEQQVRALEKAKGNTQLQTSYSSDSSLYTNRKGSAVSAFDGGSDSSSESEPDEPPNRKKLQKECEVAFENNVRVTAMAKQYDVLFRLLLLGDSGVGKTCMMRRFTEGEFDPSHISTIGVDFKMKTLEIDGIKVRVQIWDTAGQERYKTITKQYYRRAQGIVFVYDITNEPSFQHIAKWASDADEYAPDKVQRILVGNKSDEELRRMVTTDQGSKLAQTYEMEFFETSASASSNISESFTRMTELVLRAHKRDADNLLSSLDDYLEKAALEDEGSRDADDNAQRSCAC</sequence>
<dbReference type="Gene3D" id="3.40.50.300">
    <property type="entry name" value="P-loop containing nucleotide triphosphate hydrolases"/>
    <property type="match status" value="1"/>
</dbReference>
<gene>
    <name evidence="34" type="ORF">F2P81_003626</name>
</gene>
<evidence type="ECO:0000256" key="31">
    <source>
        <dbReference type="SAM" id="Coils"/>
    </source>
</evidence>
<evidence type="ECO:0000256" key="10">
    <source>
        <dbReference type="ARBA" id="ARBA00022491"/>
    </source>
</evidence>
<dbReference type="AlphaFoldDB" id="A0A6A4TJ04"/>
<comment type="catalytic activity">
    <reaction evidence="27">
        <text>GTP + H2O = GDP + phosphate + H(+)</text>
        <dbReference type="Rhea" id="RHEA:19669"/>
        <dbReference type="ChEBI" id="CHEBI:15377"/>
        <dbReference type="ChEBI" id="CHEBI:15378"/>
        <dbReference type="ChEBI" id="CHEBI:37565"/>
        <dbReference type="ChEBI" id="CHEBI:43474"/>
        <dbReference type="ChEBI" id="CHEBI:58189"/>
        <dbReference type="EC" id="3.6.5.2"/>
    </reaction>
    <physiologicalReaction direction="left-to-right" evidence="27">
        <dbReference type="Rhea" id="RHEA:19670"/>
    </physiologicalReaction>
</comment>
<evidence type="ECO:0000256" key="26">
    <source>
        <dbReference type="ARBA" id="ARBA00029944"/>
    </source>
</evidence>
<dbReference type="PROSITE" id="PS50888">
    <property type="entry name" value="BHLH"/>
    <property type="match status" value="1"/>
</dbReference>
<accession>A0A6A4TJ04</accession>
<feature type="region of interest" description="Disordered" evidence="32">
    <location>
        <begin position="124"/>
        <end position="150"/>
    </location>
</feature>
<keyword evidence="20" id="KW-0472">Membrane</keyword>
<dbReference type="SUPFAM" id="SSF47459">
    <property type="entry name" value="HLH, helix-loop-helix DNA-binding domain"/>
    <property type="match status" value="1"/>
</dbReference>
<evidence type="ECO:0000256" key="30">
    <source>
        <dbReference type="ARBA" id="ARBA00067815"/>
    </source>
</evidence>
<dbReference type="PROSITE" id="PS51421">
    <property type="entry name" value="RAS"/>
    <property type="match status" value="1"/>
</dbReference>
<evidence type="ECO:0000256" key="17">
    <source>
        <dbReference type="ARBA" id="ARBA00023015"/>
    </source>
</evidence>
<feature type="coiled-coil region" evidence="31">
    <location>
        <begin position="67"/>
        <end position="108"/>
    </location>
</feature>
<dbReference type="SMART" id="SM00353">
    <property type="entry name" value="HLH"/>
    <property type="match status" value="1"/>
</dbReference>
<dbReference type="CDD" id="cd11406">
    <property type="entry name" value="bHLHzip_Max"/>
    <property type="match status" value="1"/>
</dbReference>
<keyword evidence="24" id="KW-0449">Lipoprotein</keyword>
<comment type="subunit">
    <text evidence="29">The GTP bound form of RAB15 interacts with REP15. Interacts (GTP-bound form) with MICAL1, MICAL3, MICALCL, EHBP1 and EHBP1L1.</text>
</comment>
<keyword evidence="21" id="KW-0010">Activator</keyword>
<dbReference type="SMART" id="SM00174">
    <property type="entry name" value="RHO"/>
    <property type="match status" value="1"/>
</dbReference>
<dbReference type="GO" id="GO:0005525">
    <property type="term" value="F:GTP binding"/>
    <property type="evidence" value="ECO:0007669"/>
    <property type="project" value="UniProtKB-KW"/>
</dbReference>
<dbReference type="Pfam" id="PF00071">
    <property type="entry name" value="Ras"/>
    <property type="match status" value="1"/>
</dbReference>
<keyword evidence="10" id="KW-0678">Repressor</keyword>
<evidence type="ECO:0000313" key="34">
    <source>
        <dbReference type="EMBL" id="KAF0044468.1"/>
    </source>
</evidence>
<evidence type="ECO:0000259" key="33">
    <source>
        <dbReference type="PROSITE" id="PS50888"/>
    </source>
</evidence>
<evidence type="ECO:0000256" key="2">
    <source>
        <dbReference type="ARBA" id="ARBA00004342"/>
    </source>
</evidence>
<evidence type="ECO:0000256" key="4">
    <source>
        <dbReference type="ARBA" id="ARBA00007628"/>
    </source>
</evidence>
<keyword evidence="23" id="KW-0539">Nucleus</keyword>
<dbReference type="FunFam" id="4.10.280.10:FF:000023">
    <property type="entry name" value="MAX isoform 13"/>
    <property type="match status" value="1"/>
</dbReference>
<dbReference type="PRINTS" id="PR00449">
    <property type="entry name" value="RASTRNSFRMNG"/>
</dbReference>
<comment type="subcellular location">
    <subcellularLocation>
        <location evidence="2">Cell membrane</location>
        <topology evidence="2">Lipid-anchor</topology>
        <orientation evidence="2">Cytoplasmic side</orientation>
    </subcellularLocation>
</comment>
<dbReference type="Pfam" id="PF00010">
    <property type="entry name" value="HLH"/>
    <property type="match status" value="1"/>
</dbReference>
<keyword evidence="19" id="KW-0342">GTP-binding</keyword>
<evidence type="ECO:0000256" key="15">
    <source>
        <dbReference type="ARBA" id="ARBA00022842"/>
    </source>
</evidence>
<reference evidence="34 35" key="1">
    <citation type="submission" date="2019-06" db="EMBL/GenBank/DDBJ databases">
        <title>Draft genomes of female and male turbot (Scophthalmus maximus).</title>
        <authorList>
            <person name="Xu H."/>
            <person name="Xu X.-W."/>
            <person name="Shao C."/>
            <person name="Chen S."/>
        </authorList>
    </citation>
    <scope>NUCLEOTIDE SEQUENCE [LARGE SCALE GENOMIC DNA]</scope>
    <source>
        <strain evidence="34">Ysfricsl-2016a</strain>
        <tissue evidence="34">Blood</tissue>
    </source>
</reference>
<evidence type="ECO:0000256" key="11">
    <source>
        <dbReference type="ARBA" id="ARBA00022553"/>
    </source>
</evidence>
<proteinExistence type="inferred from homology"/>
<evidence type="ECO:0000256" key="6">
    <source>
        <dbReference type="ARBA" id="ARBA00017633"/>
    </source>
</evidence>
<evidence type="ECO:0000256" key="23">
    <source>
        <dbReference type="ARBA" id="ARBA00023242"/>
    </source>
</evidence>
<dbReference type="PROSITE" id="PS51420">
    <property type="entry name" value="RHO"/>
    <property type="match status" value="1"/>
</dbReference>
<feature type="compositionally biased region" description="Acidic residues" evidence="32">
    <location>
        <begin position="1"/>
        <end position="11"/>
    </location>
</feature>
<keyword evidence="17" id="KW-0805">Transcription regulation</keyword>
<dbReference type="InterPro" id="IPR001806">
    <property type="entry name" value="Small_GTPase"/>
</dbReference>
<dbReference type="GO" id="GO:0003925">
    <property type="term" value="F:G protein activity"/>
    <property type="evidence" value="ECO:0007669"/>
    <property type="project" value="UniProtKB-EC"/>
</dbReference>
<evidence type="ECO:0000256" key="12">
    <source>
        <dbReference type="ARBA" id="ARBA00022723"/>
    </source>
</evidence>
<keyword evidence="9" id="KW-0488">Methylation</keyword>
<dbReference type="InterPro" id="IPR011598">
    <property type="entry name" value="bHLH_dom"/>
</dbReference>
<evidence type="ECO:0000256" key="16">
    <source>
        <dbReference type="ARBA" id="ARBA00022927"/>
    </source>
</evidence>
<comment type="cofactor">
    <cofactor evidence="1">
        <name>Mg(2+)</name>
        <dbReference type="ChEBI" id="CHEBI:18420"/>
    </cofactor>
</comment>
<dbReference type="NCBIfam" id="TIGR00231">
    <property type="entry name" value="small_GTP"/>
    <property type="match status" value="1"/>
</dbReference>
<evidence type="ECO:0000256" key="13">
    <source>
        <dbReference type="ARBA" id="ARBA00022741"/>
    </source>
</evidence>
<evidence type="ECO:0000256" key="1">
    <source>
        <dbReference type="ARBA" id="ARBA00001946"/>
    </source>
</evidence>
<evidence type="ECO:0000256" key="14">
    <source>
        <dbReference type="ARBA" id="ARBA00022801"/>
    </source>
</evidence>
<keyword evidence="22" id="KW-0804">Transcription</keyword>
<evidence type="ECO:0000256" key="19">
    <source>
        <dbReference type="ARBA" id="ARBA00023134"/>
    </source>
</evidence>
<dbReference type="GO" id="GO:0003677">
    <property type="term" value="F:DNA binding"/>
    <property type="evidence" value="ECO:0007669"/>
    <property type="project" value="UniProtKB-KW"/>
</dbReference>
<feature type="domain" description="BHLH" evidence="33">
    <location>
        <begin position="14"/>
        <end position="70"/>
    </location>
</feature>
<organism evidence="34 35">
    <name type="scientific">Scophthalmus maximus</name>
    <name type="common">Turbot</name>
    <name type="synonym">Psetta maxima</name>
    <dbReference type="NCBI Taxonomy" id="52904"/>
    <lineage>
        <taxon>Eukaryota</taxon>
        <taxon>Metazoa</taxon>
        <taxon>Chordata</taxon>
        <taxon>Craniata</taxon>
        <taxon>Vertebrata</taxon>
        <taxon>Euteleostomi</taxon>
        <taxon>Actinopterygii</taxon>
        <taxon>Neopterygii</taxon>
        <taxon>Teleostei</taxon>
        <taxon>Neoteleostei</taxon>
        <taxon>Acanthomorphata</taxon>
        <taxon>Carangaria</taxon>
        <taxon>Pleuronectiformes</taxon>
        <taxon>Pleuronectoidei</taxon>
        <taxon>Scophthalmidae</taxon>
        <taxon>Scophthalmus</taxon>
    </lineage>
</organism>
<dbReference type="GO" id="GO:0005886">
    <property type="term" value="C:plasma membrane"/>
    <property type="evidence" value="ECO:0007669"/>
    <property type="project" value="UniProtKB-SubCell"/>
</dbReference>
<comment type="similarity">
    <text evidence="4">Belongs to the MAX family.</text>
</comment>
<keyword evidence="18" id="KW-0238">DNA-binding</keyword>
<keyword evidence="13" id="KW-0547">Nucleotide-binding</keyword>
<dbReference type="InterPro" id="IPR050305">
    <property type="entry name" value="Small_GTPase_Rab"/>
</dbReference>
<keyword evidence="8" id="KW-1003">Cell membrane</keyword>
<dbReference type="EC" id="3.6.5.2" evidence="5"/>
<dbReference type="GO" id="GO:0046872">
    <property type="term" value="F:metal ion binding"/>
    <property type="evidence" value="ECO:0007669"/>
    <property type="project" value="UniProtKB-KW"/>
</dbReference>
<keyword evidence="31" id="KW-0175">Coiled coil</keyword>
<comment type="function">
    <text evidence="28">The small GTPases Rab are key regulators of intracellular membrane trafficking, from the formation of transport vesicles to their fusion with membranes. Rabs cycle between an inactive GDP-bound form and an active GTP-bound form that is able to recruit to membranes different sets of downstream effectors directly responsible for vesicle formation, movement, tethering and fusion. RAB15 may act in concert with RAB3A in regulating aspects of synaptic vesicle membrane flow within the nerve terminal.</text>
</comment>
<dbReference type="SMART" id="SM00173">
    <property type="entry name" value="RAS"/>
    <property type="match status" value="1"/>
</dbReference>
<feature type="compositionally biased region" description="Basic and acidic residues" evidence="32">
    <location>
        <begin position="12"/>
        <end position="38"/>
    </location>
</feature>
<dbReference type="PANTHER" id="PTHR47980">
    <property type="entry name" value="LD44762P"/>
    <property type="match status" value="1"/>
</dbReference>
<evidence type="ECO:0000256" key="18">
    <source>
        <dbReference type="ARBA" id="ARBA00023125"/>
    </source>
</evidence>
<keyword evidence="11" id="KW-0597">Phosphoprotein</keyword>
<protein>
    <recommendedName>
        <fullName evidence="6">Protein max</fullName>
        <ecNumber evidence="5">3.6.5.2</ecNumber>
    </recommendedName>
    <alternativeName>
        <fullName evidence="26">Myc-associated factor X</fullName>
    </alternativeName>
    <alternativeName>
        <fullName evidence="30">Ras-related protein Rab-15</fullName>
    </alternativeName>
</protein>
<dbReference type="Gene3D" id="4.10.280.10">
    <property type="entry name" value="Helix-loop-helix DNA-binding domain"/>
    <property type="match status" value="1"/>
</dbReference>
<dbReference type="InterPro" id="IPR027417">
    <property type="entry name" value="P-loop_NTPase"/>
</dbReference>
<evidence type="ECO:0000256" key="7">
    <source>
        <dbReference type="ARBA" id="ARBA00022448"/>
    </source>
</evidence>
<comment type="similarity">
    <text evidence="3">Belongs to the small GTPase superfamily. Rab family.</text>
</comment>
<evidence type="ECO:0000256" key="27">
    <source>
        <dbReference type="ARBA" id="ARBA00047660"/>
    </source>
</evidence>
<evidence type="ECO:0000256" key="28">
    <source>
        <dbReference type="ARBA" id="ARBA00058428"/>
    </source>
</evidence>
<evidence type="ECO:0000256" key="9">
    <source>
        <dbReference type="ARBA" id="ARBA00022481"/>
    </source>
</evidence>
<dbReference type="GO" id="GO:0015031">
    <property type="term" value="P:protein transport"/>
    <property type="evidence" value="ECO:0007669"/>
    <property type="project" value="UniProtKB-KW"/>
</dbReference>
<evidence type="ECO:0000313" key="35">
    <source>
        <dbReference type="Proteomes" id="UP000438429"/>
    </source>
</evidence>
<dbReference type="SMART" id="SM00175">
    <property type="entry name" value="RAB"/>
    <property type="match status" value="1"/>
</dbReference>
<dbReference type="FunFam" id="3.40.50.300:FF:000990">
    <property type="entry name" value="ras-related protein Rab-15 isoform X1"/>
    <property type="match status" value="1"/>
</dbReference>
<dbReference type="SMART" id="SM00176">
    <property type="entry name" value="RAN"/>
    <property type="match status" value="1"/>
</dbReference>
<dbReference type="InterPro" id="IPR005225">
    <property type="entry name" value="Small_GTP-bd"/>
</dbReference>
<evidence type="ECO:0000256" key="29">
    <source>
        <dbReference type="ARBA" id="ARBA00062315"/>
    </source>
</evidence>
<keyword evidence="25" id="KW-0636">Prenylation</keyword>
<dbReference type="InterPro" id="IPR036638">
    <property type="entry name" value="HLH_DNA-bd_sf"/>
</dbReference>
<evidence type="ECO:0000256" key="25">
    <source>
        <dbReference type="ARBA" id="ARBA00023289"/>
    </source>
</evidence>
<evidence type="ECO:0000256" key="32">
    <source>
        <dbReference type="SAM" id="MobiDB-lite"/>
    </source>
</evidence>
<keyword evidence="7" id="KW-0813">Transport</keyword>
<feature type="region of interest" description="Disordered" evidence="32">
    <location>
        <begin position="1"/>
        <end position="56"/>
    </location>
</feature>
<keyword evidence="14" id="KW-0378">Hydrolase</keyword>
<feature type="compositionally biased region" description="Polar residues" evidence="32">
    <location>
        <begin position="47"/>
        <end position="56"/>
    </location>
</feature>
<evidence type="ECO:0000256" key="3">
    <source>
        <dbReference type="ARBA" id="ARBA00006270"/>
    </source>
</evidence>
<dbReference type="GO" id="GO:0046983">
    <property type="term" value="F:protein dimerization activity"/>
    <property type="evidence" value="ECO:0007669"/>
    <property type="project" value="InterPro"/>
</dbReference>
<keyword evidence="16" id="KW-0653">Protein transport</keyword>
<evidence type="ECO:0000256" key="24">
    <source>
        <dbReference type="ARBA" id="ARBA00023288"/>
    </source>
</evidence>
<keyword evidence="15" id="KW-0460">Magnesium</keyword>
<keyword evidence="12" id="KW-0479">Metal-binding</keyword>
<evidence type="ECO:0000256" key="5">
    <source>
        <dbReference type="ARBA" id="ARBA00011984"/>
    </source>
</evidence>